<feature type="transmembrane region" description="Helical" evidence="7">
    <location>
        <begin position="122"/>
        <end position="140"/>
    </location>
</feature>
<feature type="transmembrane region" description="Helical" evidence="7">
    <location>
        <begin position="302"/>
        <end position="321"/>
    </location>
</feature>
<comment type="similarity">
    <text evidence="2">Belongs to the multi antimicrobial extrusion (MATE) (TC 2.A.66.1) family.</text>
</comment>
<evidence type="ECO:0000256" key="3">
    <source>
        <dbReference type="ARBA" id="ARBA00022692"/>
    </source>
</evidence>
<dbReference type="GO" id="GO:0015297">
    <property type="term" value="F:antiporter activity"/>
    <property type="evidence" value="ECO:0007669"/>
    <property type="project" value="InterPro"/>
</dbReference>
<evidence type="ECO:0000256" key="7">
    <source>
        <dbReference type="SAM" id="Phobius"/>
    </source>
</evidence>
<dbReference type="CDD" id="cd13132">
    <property type="entry name" value="MATE_eukaryotic"/>
    <property type="match status" value="1"/>
</dbReference>
<keyword evidence="3 7" id="KW-0812">Transmembrane</keyword>
<feature type="region of interest" description="Disordered" evidence="6">
    <location>
        <begin position="1"/>
        <end position="25"/>
    </location>
</feature>
<keyword evidence="4 7" id="KW-1133">Transmembrane helix</keyword>
<feature type="transmembrane region" description="Helical" evidence="7">
    <location>
        <begin position="160"/>
        <end position="177"/>
    </location>
</feature>
<proteinExistence type="inferred from homology"/>
<evidence type="ECO:0000256" key="6">
    <source>
        <dbReference type="SAM" id="MobiDB-lite"/>
    </source>
</evidence>
<dbReference type="OrthoDB" id="2126698at2759"/>
<feature type="transmembrane region" description="Helical" evidence="7">
    <location>
        <begin position="383"/>
        <end position="407"/>
    </location>
</feature>
<dbReference type="PANTHER" id="PTHR11206">
    <property type="entry name" value="MULTIDRUG RESISTANCE PROTEIN"/>
    <property type="match status" value="1"/>
</dbReference>
<dbReference type="GO" id="GO:0042910">
    <property type="term" value="F:xenobiotic transmembrane transporter activity"/>
    <property type="evidence" value="ECO:0007669"/>
    <property type="project" value="InterPro"/>
</dbReference>
<feature type="transmembrane region" description="Helical" evidence="7">
    <location>
        <begin position="260"/>
        <end position="282"/>
    </location>
</feature>
<dbReference type="GO" id="GO:0016020">
    <property type="term" value="C:membrane"/>
    <property type="evidence" value="ECO:0007669"/>
    <property type="project" value="UniProtKB-SubCell"/>
</dbReference>
<evidence type="ECO:0000256" key="1">
    <source>
        <dbReference type="ARBA" id="ARBA00004141"/>
    </source>
</evidence>
<feature type="transmembrane region" description="Helical" evidence="7">
    <location>
        <begin position="342"/>
        <end position="363"/>
    </location>
</feature>
<feature type="transmembrane region" description="Helical" evidence="7">
    <location>
        <begin position="444"/>
        <end position="465"/>
    </location>
</feature>
<feature type="transmembrane region" description="Helical" evidence="7">
    <location>
        <begin position="189"/>
        <end position="209"/>
    </location>
</feature>
<keyword evidence="5 7" id="KW-0472">Membrane</keyword>
<protein>
    <submittedName>
        <fullName evidence="8">Mate efflux family subfamily</fullName>
    </submittedName>
</protein>
<evidence type="ECO:0000256" key="5">
    <source>
        <dbReference type="ARBA" id="ARBA00023136"/>
    </source>
</evidence>
<evidence type="ECO:0000313" key="9">
    <source>
        <dbReference type="Proteomes" id="UP000266234"/>
    </source>
</evidence>
<dbReference type="InterPro" id="IPR002528">
    <property type="entry name" value="MATE_fam"/>
</dbReference>
<name>A0A395RJ18_9HYPO</name>
<feature type="transmembrane region" description="Helical" evidence="7">
    <location>
        <begin position="221"/>
        <end position="239"/>
    </location>
</feature>
<dbReference type="GO" id="GO:1990961">
    <property type="term" value="P:xenobiotic detoxification by transmembrane export across the plasma membrane"/>
    <property type="evidence" value="ECO:0007669"/>
    <property type="project" value="InterPro"/>
</dbReference>
<evidence type="ECO:0000256" key="2">
    <source>
        <dbReference type="ARBA" id="ARBA00010199"/>
    </source>
</evidence>
<comment type="subcellular location">
    <subcellularLocation>
        <location evidence="1">Membrane</location>
        <topology evidence="1">Multi-pass membrane protein</topology>
    </subcellularLocation>
</comment>
<dbReference type="NCBIfam" id="TIGR00797">
    <property type="entry name" value="matE"/>
    <property type="match status" value="1"/>
</dbReference>
<reference evidence="8 9" key="1">
    <citation type="journal article" date="2018" name="PLoS Pathog.">
        <title>Evolution of structural diversity of trichothecenes, a family of toxins produced by plant pathogenic and entomopathogenic fungi.</title>
        <authorList>
            <person name="Proctor R.H."/>
            <person name="McCormick S.P."/>
            <person name="Kim H.S."/>
            <person name="Cardoza R.E."/>
            <person name="Stanley A.M."/>
            <person name="Lindo L."/>
            <person name="Kelly A."/>
            <person name="Brown D.W."/>
            <person name="Lee T."/>
            <person name="Vaughan M.M."/>
            <person name="Alexander N.J."/>
            <person name="Busman M."/>
            <person name="Gutierrez S."/>
        </authorList>
    </citation>
    <scope>NUCLEOTIDE SEQUENCE [LARGE SCALE GENOMIC DNA]</scope>
    <source>
        <strain evidence="8 9">NRRL 20695</strain>
    </source>
</reference>
<dbReference type="Proteomes" id="UP000266234">
    <property type="component" value="Unassembled WGS sequence"/>
</dbReference>
<organism evidence="8 9">
    <name type="scientific">Fusarium longipes</name>
    <dbReference type="NCBI Taxonomy" id="694270"/>
    <lineage>
        <taxon>Eukaryota</taxon>
        <taxon>Fungi</taxon>
        <taxon>Dikarya</taxon>
        <taxon>Ascomycota</taxon>
        <taxon>Pezizomycotina</taxon>
        <taxon>Sordariomycetes</taxon>
        <taxon>Hypocreomycetidae</taxon>
        <taxon>Hypocreales</taxon>
        <taxon>Nectriaceae</taxon>
        <taxon>Fusarium</taxon>
    </lineage>
</organism>
<evidence type="ECO:0000256" key="4">
    <source>
        <dbReference type="ARBA" id="ARBA00022989"/>
    </source>
</evidence>
<evidence type="ECO:0000313" key="8">
    <source>
        <dbReference type="EMBL" id="RGP59872.1"/>
    </source>
</evidence>
<sequence length="489" mass="52468">MRQQHEREPLLGRRSRRASTSKSKSPAIIGESIRLLQATIPITASFALQNIVQAVSVITVGSLGHHQLDIASYGFMFATCTGSMVAIGGSTALDTLCGHAVASCKTSQTPPSVLGRYLQQTIFVLSVLFIGVITPIWIFSHHLFLALGQDAWLAHGTHRFLVLTLPAGYCQMLAECLKKYGQVQGDSSAVGWATFAATVVGVVSNLVLVKKTALGIDGAPVAFFVYQFTTVVILVALIARRERLLKTIEPVRTWGAFRDGMGTNAFLALTGLATIATEWWSFEILAIMAARLSASEIAAQSILMSVDLIFTTVSLGIGVASSHRIGYFFGRNEPQSARRAAFSPYLLSLLVGAIEFVAIMSTRHRFGYLFTSDPESVAMTAKVLPWMAMFQILDLSNGGAGGILRGAKKNHLSGVCNFVAYYGVGLTTAWVLCFRWQWGVVGLWAGIVCGSGGLIILQTCCVVTLPWKKIALDASGDIDTGSVASDSSM</sequence>
<comment type="caution">
    <text evidence="8">The sequence shown here is derived from an EMBL/GenBank/DDBJ whole genome shotgun (WGS) entry which is preliminary data.</text>
</comment>
<accession>A0A395RJ18</accession>
<feature type="compositionally biased region" description="Basic and acidic residues" evidence="6">
    <location>
        <begin position="1"/>
        <end position="11"/>
    </location>
</feature>
<dbReference type="InterPro" id="IPR045069">
    <property type="entry name" value="MATE_euk"/>
</dbReference>
<gene>
    <name evidence="8" type="ORF">FLONG3_11066</name>
</gene>
<dbReference type="EMBL" id="PXOG01000359">
    <property type="protein sequence ID" value="RGP59872.1"/>
    <property type="molecule type" value="Genomic_DNA"/>
</dbReference>
<dbReference type="STRING" id="694270.A0A395RJ18"/>
<feature type="transmembrane region" description="Helical" evidence="7">
    <location>
        <begin position="419"/>
        <end position="438"/>
    </location>
</feature>
<dbReference type="AlphaFoldDB" id="A0A395RJ18"/>
<dbReference type="Pfam" id="PF01554">
    <property type="entry name" value="MatE"/>
    <property type="match status" value="2"/>
</dbReference>
<keyword evidence="9" id="KW-1185">Reference proteome</keyword>